<dbReference type="AlphaFoldDB" id="A0AA36IXK7"/>
<sequence>MADTTNFNFNPTTRRWTQSWACGPIRQPGLPRGRPTLPLLAELRKAPLSKERLRRAAAISSEVFGQSQLVACVAGSSFQDERETWCRKPPRSPRFLPGRGCGQSLGLRIDAGPSLKTLLRCSLEEHSPGASVLLTTLLSSASVVLRSRGRCQGSLDCPGGGPRCRGAAGGAAESAAVQGASEVPRAVPRWCIAEIVDSKRFGIKRIKLAAELCQLQALDV</sequence>
<proteinExistence type="predicted"/>
<evidence type="ECO:0000313" key="1">
    <source>
        <dbReference type="EMBL" id="CAJ1395352.1"/>
    </source>
</evidence>
<gene>
    <name evidence="1" type="ORF">EVOR1521_LOCUS19799</name>
</gene>
<organism evidence="1 2">
    <name type="scientific">Effrenium voratum</name>
    <dbReference type="NCBI Taxonomy" id="2562239"/>
    <lineage>
        <taxon>Eukaryota</taxon>
        <taxon>Sar</taxon>
        <taxon>Alveolata</taxon>
        <taxon>Dinophyceae</taxon>
        <taxon>Suessiales</taxon>
        <taxon>Symbiodiniaceae</taxon>
        <taxon>Effrenium</taxon>
    </lineage>
</organism>
<comment type="caution">
    <text evidence="1">The sequence shown here is derived from an EMBL/GenBank/DDBJ whole genome shotgun (WGS) entry which is preliminary data.</text>
</comment>
<evidence type="ECO:0000313" key="2">
    <source>
        <dbReference type="Proteomes" id="UP001178507"/>
    </source>
</evidence>
<accession>A0AA36IXK7</accession>
<name>A0AA36IXK7_9DINO</name>
<protein>
    <submittedName>
        <fullName evidence="1">Uncharacterized protein</fullName>
    </submittedName>
</protein>
<dbReference type="Proteomes" id="UP001178507">
    <property type="component" value="Unassembled WGS sequence"/>
</dbReference>
<keyword evidence="2" id="KW-1185">Reference proteome</keyword>
<dbReference type="EMBL" id="CAUJNA010003135">
    <property type="protein sequence ID" value="CAJ1395352.1"/>
    <property type="molecule type" value="Genomic_DNA"/>
</dbReference>
<reference evidence="1" key="1">
    <citation type="submission" date="2023-08" db="EMBL/GenBank/DDBJ databases">
        <authorList>
            <person name="Chen Y."/>
            <person name="Shah S."/>
            <person name="Dougan E. K."/>
            <person name="Thang M."/>
            <person name="Chan C."/>
        </authorList>
    </citation>
    <scope>NUCLEOTIDE SEQUENCE</scope>
</reference>